<comment type="caution">
    <text evidence="1">The sequence shown here is derived from an EMBL/GenBank/DDBJ whole genome shotgun (WGS) entry which is preliminary data.</text>
</comment>
<reference evidence="1 2" key="1">
    <citation type="submission" date="2020-02" db="EMBL/GenBank/DDBJ databases">
        <authorList>
            <person name="Criscuolo A."/>
        </authorList>
    </citation>
    <scope>NUCLEOTIDE SEQUENCE [LARGE SCALE GENOMIC DNA]</scope>
    <source>
        <strain evidence="1">CECT7796</strain>
    </source>
</reference>
<evidence type="ECO:0000313" key="1">
    <source>
        <dbReference type="EMBL" id="CAA9203427.1"/>
    </source>
</evidence>
<gene>
    <name evidence="1" type="ORF">FLACOL7796_04738</name>
</gene>
<accession>A0ABN7ESC4</accession>
<organism evidence="1 2">
    <name type="scientific">Flavobacterium collinsii</name>
    <dbReference type="NCBI Taxonomy" id="1114861"/>
    <lineage>
        <taxon>Bacteria</taxon>
        <taxon>Pseudomonadati</taxon>
        <taxon>Bacteroidota</taxon>
        <taxon>Flavobacteriia</taxon>
        <taxon>Flavobacteriales</taxon>
        <taxon>Flavobacteriaceae</taxon>
        <taxon>Flavobacterium</taxon>
    </lineage>
</organism>
<protein>
    <submittedName>
        <fullName evidence="1">Uncharacterized protein</fullName>
    </submittedName>
</protein>
<dbReference type="EMBL" id="CADCST010000195">
    <property type="protein sequence ID" value="CAA9203427.1"/>
    <property type="molecule type" value="Genomic_DNA"/>
</dbReference>
<keyword evidence="2" id="KW-1185">Reference proteome</keyword>
<dbReference type="Proteomes" id="UP000474567">
    <property type="component" value="Unassembled WGS sequence"/>
</dbReference>
<name>A0ABN7ESC4_9FLAO</name>
<evidence type="ECO:0000313" key="2">
    <source>
        <dbReference type="Proteomes" id="UP000474567"/>
    </source>
</evidence>
<dbReference type="RefSeq" id="WP_173968521.1">
    <property type="nucleotide sequence ID" value="NZ_CADCST010000195.1"/>
</dbReference>
<proteinExistence type="predicted"/>
<sequence>MKFLILLILLVGTAGYSQKVECEKFKNGKFSSRAFPDEYIIRKDSIEETYSNNKLESVWDVKWLSDCKYEIICKKNYGTESIAIGMKYVYTIFATEEDCFYVSIWYSNQEYPDGKTFQRGLCIKKD</sequence>